<comment type="pathway">
    <text evidence="1 12">Carbohydrate degradation; glycolysis; pyruvate from D-glyceraldehyde 3-phosphate: step 4/5.</text>
</comment>
<evidence type="ECO:0000256" key="14">
    <source>
        <dbReference type="PIRSR" id="PIRSR001400-2"/>
    </source>
</evidence>
<comment type="cofactor">
    <cofactor evidence="12">
        <name>Mg(2+)</name>
        <dbReference type="ChEBI" id="CHEBI:18420"/>
    </cofactor>
    <text evidence="12">Binds a second Mg(2+) ion via substrate during catalysis.</text>
</comment>
<dbReference type="PIRSF" id="PIRSF001400">
    <property type="entry name" value="Enolase"/>
    <property type="match status" value="1"/>
</dbReference>
<evidence type="ECO:0000256" key="4">
    <source>
        <dbReference type="ARBA" id="ARBA00017068"/>
    </source>
</evidence>
<feature type="active site" description="Proton acceptor" evidence="12 13">
    <location>
        <position position="336"/>
    </location>
</feature>
<dbReference type="InterPro" id="IPR029017">
    <property type="entry name" value="Enolase-like_N"/>
</dbReference>
<keyword evidence="7 12" id="KW-0479">Metal-binding</keyword>
<sequence length="424" mass="44760">MTAIVDITAREILDSRGNPTVEVDVYLEDGAFGRAAVPSGASTGAHEAVELRDGGSRYLGKGVQKAVDAVNTEIFDAVGGLDAEDQIKIDEAMIALDGTPNKARLGANAILGVSLAVARAAAQSAGLPLYRYVGGAGARLLPVPMMNIINGGAHADNPIDVQEFMIMPVGAETLTEAVRMGSEVFHTLKKGLKDAGHNTNVGDEGGFAPNLASTEDALGFIMKSIEKAGYRPGEDICLALDAASTEFFKDGKYHLDGEGKVLGPDEMAAYLADFVARYPIISIEDGMAEDDWAGWKALTDLVGSKCQLVGDDLFVTNSVRLREGIKKGVANSILVKVNQIGTLTETLDAVDTAHKAAYTAVMSHRSGETEDSTIADLAVATNCGQIKTGSLARSDRLAKYNQLIRIEEELGEQARYAGRSILKG</sequence>
<evidence type="ECO:0000313" key="18">
    <source>
        <dbReference type="EMBL" id="SOC03714.1"/>
    </source>
</evidence>
<feature type="binding site" evidence="14">
    <location>
        <begin position="363"/>
        <end position="366"/>
    </location>
    <ligand>
        <name>substrate</name>
    </ligand>
</feature>
<dbReference type="Proteomes" id="UP000219331">
    <property type="component" value="Unassembled WGS sequence"/>
</dbReference>
<comment type="similarity">
    <text evidence="2 12">Belongs to the enolase family.</text>
</comment>
<feature type="binding site" evidence="12 15">
    <location>
        <position position="311"/>
    </location>
    <ligand>
        <name>Mg(2+)</name>
        <dbReference type="ChEBI" id="CHEBI:18420"/>
    </ligand>
</feature>
<evidence type="ECO:0000256" key="6">
    <source>
        <dbReference type="ARBA" id="ARBA00022525"/>
    </source>
</evidence>
<evidence type="ECO:0000256" key="8">
    <source>
        <dbReference type="ARBA" id="ARBA00022842"/>
    </source>
</evidence>
<comment type="subcellular location">
    <subcellularLocation>
        <location evidence="12">Cytoplasm</location>
    </subcellularLocation>
    <subcellularLocation>
        <location evidence="12">Secreted</location>
    </subcellularLocation>
    <subcellularLocation>
        <location evidence="12">Cell surface</location>
    </subcellularLocation>
    <text evidence="12">Fractions of enolase are present in both the cytoplasm and on the cell surface.</text>
</comment>
<evidence type="ECO:0000256" key="15">
    <source>
        <dbReference type="PIRSR" id="PIRSR001400-3"/>
    </source>
</evidence>
<gene>
    <name evidence="12" type="primary">eno</name>
    <name evidence="18" type="ORF">SAMN05421512_104230</name>
</gene>
<keyword evidence="19" id="KW-1185">Reference proteome</keyword>
<dbReference type="STRING" id="538381.GCA_001696535_00163"/>
<evidence type="ECO:0000256" key="7">
    <source>
        <dbReference type="ARBA" id="ARBA00022723"/>
    </source>
</evidence>
<organism evidence="18 19">
    <name type="scientific">Stappia indica</name>
    <dbReference type="NCBI Taxonomy" id="538381"/>
    <lineage>
        <taxon>Bacteria</taxon>
        <taxon>Pseudomonadati</taxon>
        <taxon>Pseudomonadota</taxon>
        <taxon>Alphaproteobacteria</taxon>
        <taxon>Hyphomicrobiales</taxon>
        <taxon>Stappiaceae</taxon>
        <taxon>Stappia</taxon>
    </lineage>
</organism>
<dbReference type="GO" id="GO:0006096">
    <property type="term" value="P:glycolytic process"/>
    <property type="evidence" value="ECO:0007669"/>
    <property type="project" value="UniProtKB-UniRule"/>
</dbReference>
<evidence type="ECO:0000256" key="9">
    <source>
        <dbReference type="ARBA" id="ARBA00023152"/>
    </source>
</evidence>
<evidence type="ECO:0000256" key="13">
    <source>
        <dbReference type="PIRSR" id="PIRSR001400-1"/>
    </source>
</evidence>
<comment type="catalytic activity">
    <reaction evidence="12">
        <text>(2R)-2-phosphoglycerate = phosphoenolpyruvate + H2O</text>
        <dbReference type="Rhea" id="RHEA:10164"/>
        <dbReference type="ChEBI" id="CHEBI:15377"/>
        <dbReference type="ChEBI" id="CHEBI:58289"/>
        <dbReference type="ChEBI" id="CHEBI:58702"/>
        <dbReference type="EC" id="4.2.1.11"/>
    </reaction>
</comment>
<dbReference type="SUPFAM" id="SSF54826">
    <property type="entry name" value="Enolase N-terminal domain-like"/>
    <property type="match status" value="1"/>
</dbReference>
<dbReference type="Gene3D" id="3.20.20.120">
    <property type="entry name" value="Enolase-like C-terminal domain"/>
    <property type="match status" value="1"/>
</dbReference>
<dbReference type="FunFam" id="3.20.20.120:FF:000001">
    <property type="entry name" value="Enolase"/>
    <property type="match status" value="1"/>
</dbReference>
<evidence type="ECO:0000259" key="17">
    <source>
        <dbReference type="SMART" id="SM01193"/>
    </source>
</evidence>
<dbReference type="SFLD" id="SFLDG00178">
    <property type="entry name" value="enolase"/>
    <property type="match status" value="1"/>
</dbReference>
<dbReference type="GO" id="GO:0000287">
    <property type="term" value="F:magnesium ion binding"/>
    <property type="evidence" value="ECO:0007669"/>
    <property type="project" value="UniProtKB-UniRule"/>
</dbReference>
<dbReference type="Pfam" id="PF03952">
    <property type="entry name" value="Enolase_N"/>
    <property type="match status" value="1"/>
</dbReference>
<feature type="binding site" evidence="14">
    <location>
        <position position="284"/>
    </location>
    <ligand>
        <name>substrate</name>
    </ligand>
</feature>
<dbReference type="SFLD" id="SFLDS00001">
    <property type="entry name" value="Enolase"/>
    <property type="match status" value="1"/>
</dbReference>
<dbReference type="SMART" id="SM01193">
    <property type="entry name" value="Enolase_N"/>
    <property type="match status" value="1"/>
</dbReference>
<keyword evidence="6 12" id="KW-0964">Secreted</keyword>
<feature type="binding site" evidence="12">
    <location>
        <position position="336"/>
    </location>
    <ligand>
        <name>(2R)-2-phosphoglycerate</name>
        <dbReference type="ChEBI" id="CHEBI:58289"/>
    </ligand>
</feature>
<dbReference type="NCBIfam" id="TIGR01060">
    <property type="entry name" value="eno"/>
    <property type="match status" value="1"/>
</dbReference>
<feature type="domain" description="Enolase C-terminal TIM barrel" evidence="16">
    <location>
        <begin position="138"/>
        <end position="424"/>
    </location>
</feature>
<feature type="binding site" evidence="12 15">
    <location>
        <position position="284"/>
    </location>
    <ligand>
        <name>Mg(2+)</name>
        <dbReference type="ChEBI" id="CHEBI:18420"/>
    </ligand>
</feature>
<feature type="domain" description="Enolase N-terminal" evidence="17">
    <location>
        <begin position="4"/>
        <end position="133"/>
    </location>
</feature>
<dbReference type="CDD" id="cd03313">
    <property type="entry name" value="enolase"/>
    <property type="match status" value="1"/>
</dbReference>
<dbReference type="PRINTS" id="PR00148">
    <property type="entry name" value="ENOLASE"/>
</dbReference>
<dbReference type="SUPFAM" id="SSF51604">
    <property type="entry name" value="Enolase C-terminal domain-like"/>
    <property type="match status" value="1"/>
</dbReference>
<feature type="binding site" evidence="14">
    <location>
        <position position="163"/>
    </location>
    <ligand>
        <name>substrate</name>
    </ligand>
</feature>
<dbReference type="InterPro" id="IPR020809">
    <property type="entry name" value="Enolase_CS"/>
</dbReference>
<dbReference type="EMBL" id="OBML01000004">
    <property type="protein sequence ID" value="SOC03714.1"/>
    <property type="molecule type" value="Genomic_DNA"/>
</dbReference>
<keyword evidence="8 12" id="KW-0460">Magnesium</keyword>
<dbReference type="PROSITE" id="PS00164">
    <property type="entry name" value="ENOLASE"/>
    <property type="match status" value="1"/>
</dbReference>
<evidence type="ECO:0000256" key="3">
    <source>
        <dbReference type="ARBA" id="ARBA00012058"/>
    </source>
</evidence>
<feature type="binding site" evidence="12 15">
    <location>
        <position position="241"/>
    </location>
    <ligand>
        <name>Mg(2+)</name>
        <dbReference type="ChEBI" id="CHEBI:18420"/>
    </ligand>
</feature>
<protein>
    <recommendedName>
        <fullName evidence="4 12">Enolase</fullName>
        <ecNumber evidence="3 12">4.2.1.11</ecNumber>
    </recommendedName>
    <alternativeName>
        <fullName evidence="12">2-phospho-D-glycerate hydro-lyase</fullName>
    </alternativeName>
    <alternativeName>
        <fullName evidence="12">2-phosphoglycerate dehydratase</fullName>
    </alternativeName>
</protein>
<dbReference type="PANTHER" id="PTHR11902:SF1">
    <property type="entry name" value="ENOLASE"/>
    <property type="match status" value="1"/>
</dbReference>
<evidence type="ECO:0000256" key="10">
    <source>
        <dbReference type="ARBA" id="ARBA00023239"/>
    </source>
</evidence>
<dbReference type="EC" id="4.2.1.11" evidence="3 12"/>
<name>A0A285S812_9HYPH</name>
<keyword evidence="9 12" id="KW-0324">Glycolysis</keyword>
<feature type="binding site" evidence="12">
    <location>
        <position position="162"/>
    </location>
    <ligand>
        <name>(2R)-2-phosphoglycerate</name>
        <dbReference type="ChEBI" id="CHEBI:58289"/>
    </ligand>
</feature>
<proteinExistence type="inferred from homology"/>
<dbReference type="InterPro" id="IPR020810">
    <property type="entry name" value="Enolase_C"/>
</dbReference>
<dbReference type="FunFam" id="3.30.390.10:FF:000001">
    <property type="entry name" value="Enolase"/>
    <property type="match status" value="1"/>
</dbReference>
<feature type="binding site" evidence="12">
    <location>
        <position position="387"/>
    </location>
    <ligand>
        <name>(2R)-2-phosphoglycerate</name>
        <dbReference type="ChEBI" id="CHEBI:58289"/>
    </ligand>
</feature>
<comment type="function">
    <text evidence="11 12">Catalyzes the reversible conversion of 2-phosphoglycerate (2-PG) into phosphoenolpyruvate (PEP). It is essential for the degradation of carbohydrates via glycolysis.</text>
</comment>
<feature type="active site" description="Proton donor" evidence="12 13">
    <location>
        <position position="204"/>
    </location>
</feature>
<evidence type="ECO:0000259" key="16">
    <source>
        <dbReference type="SMART" id="SM01192"/>
    </source>
</evidence>
<dbReference type="UniPathway" id="UPA00109">
    <property type="reaction ID" value="UER00187"/>
</dbReference>
<feature type="binding site" evidence="12">
    <location>
        <position position="366"/>
    </location>
    <ligand>
        <name>(2R)-2-phosphoglycerate</name>
        <dbReference type="ChEBI" id="CHEBI:58289"/>
    </ligand>
</feature>
<dbReference type="OrthoDB" id="9804716at2"/>
<dbReference type="SMART" id="SM01192">
    <property type="entry name" value="Enolase_C"/>
    <property type="match status" value="1"/>
</dbReference>
<evidence type="ECO:0000313" key="19">
    <source>
        <dbReference type="Proteomes" id="UP000219331"/>
    </source>
</evidence>
<dbReference type="SFLD" id="SFLDF00002">
    <property type="entry name" value="enolase"/>
    <property type="match status" value="1"/>
</dbReference>
<dbReference type="AlphaFoldDB" id="A0A285S812"/>
<dbReference type="GO" id="GO:0009986">
    <property type="term" value="C:cell surface"/>
    <property type="evidence" value="ECO:0007669"/>
    <property type="project" value="UniProtKB-SubCell"/>
</dbReference>
<keyword evidence="5 12" id="KW-0963">Cytoplasm</keyword>
<evidence type="ECO:0000256" key="12">
    <source>
        <dbReference type="HAMAP-Rule" id="MF_00318"/>
    </source>
</evidence>
<reference evidence="18 19" key="1">
    <citation type="submission" date="2017-08" db="EMBL/GenBank/DDBJ databases">
        <authorList>
            <person name="de Groot N.N."/>
        </authorList>
    </citation>
    <scope>NUCLEOTIDE SEQUENCE [LARGE SCALE GENOMIC DNA]</scope>
    <source>
        <strain evidence="18 19">USBA 352</strain>
    </source>
</reference>
<comment type="cofactor">
    <cofactor evidence="15">
        <name>Mg(2+)</name>
        <dbReference type="ChEBI" id="CHEBI:18420"/>
    </cofactor>
    <text evidence="15">Mg(2+) is required for catalysis and for stabilizing the dimer.</text>
</comment>
<dbReference type="GO" id="GO:0005576">
    <property type="term" value="C:extracellular region"/>
    <property type="evidence" value="ECO:0007669"/>
    <property type="project" value="UniProtKB-SubCell"/>
</dbReference>
<dbReference type="InterPro" id="IPR000941">
    <property type="entry name" value="Enolase"/>
</dbReference>
<accession>A0A285S812</accession>
<feature type="binding site" evidence="12">
    <location>
        <position position="365"/>
    </location>
    <ligand>
        <name>(2R)-2-phosphoglycerate</name>
        <dbReference type="ChEBI" id="CHEBI:58289"/>
    </ligand>
</feature>
<feature type="binding site" evidence="14">
    <location>
        <position position="387"/>
    </location>
    <ligand>
        <name>substrate</name>
    </ligand>
</feature>
<feature type="binding site" evidence="14">
    <location>
        <position position="154"/>
    </location>
    <ligand>
        <name>substrate</name>
    </ligand>
</feature>
<dbReference type="HAMAP" id="MF_00318">
    <property type="entry name" value="Enolase"/>
    <property type="match status" value="1"/>
</dbReference>
<feature type="binding site" evidence="14">
    <location>
        <position position="311"/>
    </location>
    <ligand>
        <name>substrate</name>
    </ligand>
</feature>
<dbReference type="RefSeq" id="WP_097174637.1">
    <property type="nucleotide sequence ID" value="NZ_JAJGNR010000005.1"/>
</dbReference>
<evidence type="ECO:0000256" key="2">
    <source>
        <dbReference type="ARBA" id="ARBA00009604"/>
    </source>
</evidence>
<dbReference type="InterPro" id="IPR020811">
    <property type="entry name" value="Enolase_N"/>
</dbReference>
<evidence type="ECO:0000256" key="1">
    <source>
        <dbReference type="ARBA" id="ARBA00005031"/>
    </source>
</evidence>
<dbReference type="Pfam" id="PF00113">
    <property type="entry name" value="Enolase_C"/>
    <property type="match status" value="1"/>
</dbReference>
<dbReference type="GO" id="GO:0004634">
    <property type="term" value="F:phosphopyruvate hydratase activity"/>
    <property type="evidence" value="ECO:0007669"/>
    <property type="project" value="UniProtKB-UniRule"/>
</dbReference>
<keyword evidence="10 12" id="KW-0456">Lyase</keyword>
<evidence type="ECO:0000256" key="5">
    <source>
        <dbReference type="ARBA" id="ARBA00022490"/>
    </source>
</evidence>
<dbReference type="InterPro" id="IPR036849">
    <property type="entry name" value="Enolase-like_C_sf"/>
</dbReference>
<dbReference type="GO" id="GO:0000015">
    <property type="term" value="C:phosphopyruvate hydratase complex"/>
    <property type="evidence" value="ECO:0007669"/>
    <property type="project" value="InterPro"/>
</dbReference>
<dbReference type="Gene3D" id="3.30.390.10">
    <property type="entry name" value="Enolase-like, N-terminal domain"/>
    <property type="match status" value="1"/>
</dbReference>
<evidence type="ECO:0000256" key="11">
    <source>
        <dbReference type="ARBA" id="ARBA00045763"/>
    </source>
</evidence>
<dbReference type="PANTHER" id="PTHR11902">
    <property type="entry name" value="ENOLASE"/>
    <property type="match status" value="1"/>
</dbReference>